<evidence type="ECO:0000256" key="1">
    <source>
        <dbReference type="SAM" id="Phobius"/>
    </source>
</evidence>
<dbReference type="Proteomes" id="UP000441336">
    <property type="component" value="Unassembled WGS sequence"/>
</dbReference>
<feature type="transmembrane region" description="Helical" evidence="1">
    <location>
        <begin position="85"/>
        <end position="113"/>
    </location>
</feature>
<keyword evidence="1" id="KW-0812">Transmembrane</keyword>
<evidence type="ECO:0000313" key="2">
    <source>
        <dbReference type="EMBL" id="MVN78759.1"/>
    </source>
</evidence>
<feature type="transmembrane region" description="Helical" evidence="1">
    <location>
        <begin position="14"/>
        <end position="35"/>
    </location>
</feature>
<keyword evidence="1" id="KW-1133">Transmembrane helix</keyword>
<evidence type="ECO:0000313" key="3">
    <source>
        <dbReference type="Proteomes" id="UP000441336"/>
    </source>
</evidence>
<comment type="caution">
    <text evidence="2">The sequence shown here is derived from an EMBL/GenBank/DDBJ whole genome shotgun (WGS) entry which is preliminary data.</text>
</comment>
<keyword evidence="1" id="KW-0472">Membrane</keyword>
<proteinExistence type="predicted"/>
<gene>
    <name evidence="2" type="ORF">GO988_20695</name>
</gene>
<sequence length="114" mass="12944">MNNPFAKPGTVQEWLLSSTCWAASCLGCWWGGIYIFSQWAGEESVELLFLLFGFLAAHLLIWRYAVLRGWVLVGWKEAIAPLWLKILACSWLGILVLFQLTCSMLFLLLLAFLS</sequence>
<organism evidence="2 3">
    <name type="scientific">Hymenobacter ginkgonis</name>
    <dbReference type="NCBI Taxonomy" id="2682976"/>
    <lineage>
        <taxon>Bacteria</taxon>
        <taxon>Pseudomonadati</taxon>
        <taxon>Bacteroidota</taxon>
        <taxon>Cytophagia</taxon>
        <taxon>Cytophagales</taxon>
        <taxon>Hymenobacteraceae</taxon>
        <taxon>Hymenobacter</taxon>
    </lineage>
</organism>
<protein>
    <submittedName>
        <fullName evidence="2">Uncharacterized protein</fullName>
    </submittedName>
</protein>
<dbReference type="AlphaFoldDB" id="A0A7K1TK30"/>
<feature type="transmembrane region" description="Helical" evidence="1">
    <location>
        <begin position="47"/>
        <end position="65"/>
    </location>
</feature>
<dbReference type="EMBL" id="WQKZ01000006">
    <property type="protein sequence ID" value="MVN78759.1"/>
    <property type="molecule type" value="Genomic_DNA"/>
</dbReference>
<accession>A0A7K1TK30</accession>
<keyword evidence="3" id="KW-1185">Reference proteome</keyword>
<dbReference type="PROSITE" id="PS51257">
    <property type="entry name" value="PROKAR_LIPOPROTEIN"/>
    <property type="match status" value="1"/>
</dbReference>
<reference evidence="2 3" key="1">
    <citation type="submission" date="2019-12" db="EMBL/GenBank/DDBJ databases">
        <title>Hymenobacter sp. HMF4947 Genome sequencing and assembly.</title>
        <authorList>
            <person name="Kang H."/>
            <person name="Cha I."/>
            <person name="Kim H."/>
            <person name="Joh K."/>
        </authorList>
    </citation>
    <scope>NUCLEOTIDE SEQUENCE [LARGE SCALE GENOMIC DNA]</scope>
    <source>
        <strain evidence="2 3">HMF4947</strain>
    </source>
</reference>
<dbReference type="RefSeq" id="WP_157569184.1">
    <property type="nucleotide sequence ID" value="NZ_WQKZ01000006.1"/>
</dbReference>
<name>A0A7K1TK30_9BACT</name>